<gene>
    <name evidence="3" type="ORF">GLOINDRAFT_769</name>
</gene>
<accession>U9TED6</accession>
<dbReference type="HOGENOM" id="CLU_030673_0_0_1"/>
<organism evidence="3">
    <name type="scientific">Rhizophagus irregularis (strain DAOM 181602 / DAOM 197198 / MUCL 43194)</name>
    <name type="common">Arbuscular mycorrhizal fungus</name>
    <name type="synonym">Glomus intraradices</name>
    <dbReference type="NCBI Taxonomy" id="747089"/>
    <lineage>
        <taxon>Eukaryota</taxon>
        <taxon>Fungi</taxon>
        <taxon>Fungi incertae sedis</taxon>
        <taxon>Mucoromycota</taxon>
        <taxon>Glomeromycotina</taxon>
        <taxon>Glomeromycetes</taxon>
        <taxon>Glomerales</taxon>
        <taxon>Glomeraceae</taxon>
        <taxon>Rhizophagus</taxon>
    </lineage>
</organism>
<dbReference type="AlphaFoldDB" id="U9TED6"/>
<dbReference type="Pfam" id="PF23940">
    <property type="entry name" value="DUF7275"/>
    <property type="match status" value="1"/>
</dbReference>
<evidence type="ECO:0000313" key="3">
    <source>
        <dbReference type="EMBL" id="ESA01736.1"/>
    </source>
</evidence>
<reference evidence="3" key="1">
    <citation type="submission" date="2013-07" db="EMBL/GenBank/DDBJ databases">
        <title>The genome of an arbuscular mycorrhizal fungus provides insights into the evolution of the oldest plant symbiosis.</title>
        <authorList>
            <consortium name="DOE Joint Genome Institute"/>
            <person name="Tisserant E."/>
            <person name="Malbreil M."/>
            <person name="Kuo A."/>
            <person name="Kohler A."/>
            <person name="Symeonidi A."/>
            <person name="Balestrini R."/>
            <person name="Charron P."/>
            <person name="Duensing N."/>
            <person name="Frei-dit-Frey N."/>
            <person name="Gianinazzi-Pearson V."/>
            <person name="Gilbert B."/>
            <person name="Handa Y."/>
            <person name="Hijri M."/>
            <person name="Kaul R."/>
            <person name="Kawaguchi M."/>
            <person name="Krajinski F."/>
            <person name="Lammers P."/>
            <person name="Lapierre D."/>
            <person name="Masclaux F.G."/>
            <person name="Murat C."/>
            <person name="Morin E."/>
            <person name="Ndikumana S."/>
            <person name="Pagni M."/>
            <person name="Petitpierre D."/>
            <person name="Requena N."/>
            <person name="Rosikiewicz P."/>
            <person name="Riley R."/>
            <person name="Saito K."/>
            <person name="San Clemente H."/>
            <person name="Shapiro H."/>
            <person name="van Tuinen D."/>
            <person name="Becard G."/>
            <person name="Bonfante P."/>
            <person name="Paszkowski U."/>
            <person name="Shachar-Hill Y."/>
            <person name="Young J.P."/>
            <person name="Sanders I.R."/>
            <person name="Henrissat B."/>
            <person name="Rensing S.A."/>
            <person name="Grigoriev I.V."/>
            <person name="Corradi N."/>
            <person name="Roux C."/>
            <person name="Martin F."/>
        </authorList>
    </citation>
    <scope>NUCLEOTIDE SEQUENCE</scope>
    <source>
        <strain evidence="3">DAOM 197198</strain>
    </source>
</reference>
<dbReference type="EMBL" id="KI296249">
    <property type="protein sequence ID" value="ESA01736.1"/>
    <property type="molecule type" value="Genomic_DNA"/>
</dbReference>
<feature type="region of interest" description="Disordered" evidence="1">
    <location>
        <begin position="125"/>
        <end position="176"/>
    </location>
</feature>
<evidence type="ECO:0000256" key="1">
    <source>
        <dbReference type="SAM" id="MobiDB-lite"/>
    </source>
</evidence>
<evidence type="ECO:0000259" key="2">
    <source>
        <dbReference type="Pfam" id="PF23940"/>
    </source>
</evidence>
<feature type="compositionally biased region" description="Acidic residues" evidence="1">
    <location>
        <begin position="135"/>
        <end position="176"/>
    </location>
</feature>
<sequence>MTNPKILAENYKKILTILNNITKNEDNTPLIDYPVLIGSRAVKWHISFCREPNDWDMVATPLQTTLFINKVKESGATFKNMKLIHYPGGGLKLVGEYIDQHTDKKLISFDIELVSEKVDLRNMKSNMNLNKKESDEDESDEDESDEDDNISEDNSDISNDSEDFEYSEDNMEDDDMQDDDEINKIEFERFNDVHPKLSALMILELCSLKTSHIYWPADFQKNISDLHLLRILLGYNKIPTIQPLCSPQRDESIELMLKTRIKETEIIRGIPGAHINLNMSNDDFLENKDDLFVQKRVPHDDLHERVKYGDHPIHQGLKDDQVITLWTIMIMYFN</sequence>
<proteinExistence type="predicted"/>
<feature type="domain" description="DUF7275" evidence="2">
    <location>
        <begin position="205"/>
        <end position="321"/>
    </location>
</feature>
<dbReference type="InterPro" id="IPR055699">
    <property type="entry name" value="DUF7275"/>
</dbReference>
<name>U9TED6_RHIID</name>
<protein>
    <recommendedName>
        <fullName evidence="2">DUF7275 domain-containing protein</fullName>
    </recommendedName>
</protein>